<evidence type="ECO:0000256" key="7">
    <source>
        <dbReference type="ARBA" id="ARBA00023180"/>
    </source>
</evidence>
<feature type="transmembrane region" description="Helical" evidence="8">
    <location>
        <begin position="293"/>
        <end position="313"/>
    </location>
</feature>
<proteinExistence type="predicted"/>
<sequence length="563" mass="65816">MFSILLLSTFLRLVAAPEVEPSQVLSELNLILRSELNVFVDFEDFSSFLNLNLDTPRIQLSSREPFNLRIRGNFTEQALIIVQLTDIVLDNEVSKLLSCLLNELHELHIVFLSREDPELFQKQLYIKCYSMGFVNVLLVHLQDLYSFLPYPSIQPIKLSNISDYINRGRVLRNFQGFPVRVLNSTGRPRDFVYFNERNELVRQGYLFTAIKEFIDRYNATLVTVPQLEGEPYQVYQDIFARLRNKEIDVACHMKDRDWDVQSTEPLAILAQYFIVPHSRSISSYLYYSRPFRWSLWLVIVLTVVYGALMLHLATGRQRNEFGECLLHSLSHILYTGNRNINREDWRDVVIHVILMLAGFILTNIYLAMLSSILTSGLNEAQYHTLQDLAKAPYISIHDELYHRQLLETPFIPEALRRNSMTMDNLTMLIAYRDGLNRNYMYMLYEDRLDLILMQQYLLKTPLFDLVRQGVGFTMENYCVGNDLPYRGMISEFMRRVMEHGINIKLKADAFSVMIKCGFFTLMRDDEPPAKAFELEFYYFAFALWAVGHLLSLAVFVMEILKSK</sequence>
<feature type="transmembrane region" description="Helical" evidence="8">
    <location>
        <begin position="536"/>
        <end position="560"/>
    </location>
</feature>
<name>A0A6P4HXU1_DROKI</name>
<evidence type="ECO:0000256" key="3">
    <source>
        <dbReference type="ARBA" id="ARBA00022692"/>
    </source>
</evidence>
<gene>
    <name evidence="11" type="primary">LOC108070748</name>
</gene>
<feature type="signal peptide" evidence="9">
    <location>
        <begin position="1"/>
        <end position="16"/>
    </location>
</feature>
<evidence type="ECO:0000256" key="9">
    <source>
        <dbReference type="SAM" id="SignalP"/>
    </source>
</evidence>
<dbReference type="PANTHER" id="PTHR42643:SF39">
    <property type="entry name" value="IONOTROPIC RECEPTOR 56A-RELATED"/>
    <property type="match status" value="1"/>
</dbReference>
<organism evidence="10 11">
    <name type="scientific">Drosophila kikkawai</name>
    <name type="common">Fruit fly</name>
    <dbReference type="NCBI Taxonomy" id="30033"/>
    <lineage>
        <taxon>Eukaryota</taxon>
        <taxon>Metazoa</taxon>
        <taxon>Ecdysozoa</taxon>
        <taxon>Arthropoda</taxon>
        <taxon>Hexapoda</taxon>
        <taxon>Insecta</taxon>
        <taxon>Pterygota</taxon>
        <taxon>Neoptera</taxon>
        <taxon>Endopterygota</taxon>
        <taxon>Diptera</taxon>
        <taxon>Brachycera</taxon>
        <taxon>Muscomorpha</taxon>
        <taxon>Ephydroidea</taxon>
        <taxon>Drosophilidae</taxon>
        <taxon>Drosophila</taxon>
        <taxon>Sophophora</taxon>
    </lineage>
</organism>
<feature type="transmembrane region" description="Helical" evidence="8">
    <location>
        <begin position="348"/>
        <end position="368"/>
    </location>
</feature>
<evidence type="ECO:0000313" key="10">
    <source>
        <dbReference type="Proteomes" id="UP001652661"/>
    </source>
</evidence>
<reference evidence="10" key="1">
    <citation type="submission" date="2025-05" db="UniProtKB">
        <authorList>
            <consortium name="RefSeq"/>
        </authorList>
    </citation>
    <scope>NUCLEOTIDE SEQUENCE [LARGE SCALE GENOMIC DNA]</scope>
    <source>
        <strain evidence="10">14028-0561.14</strain>
    </source>
</reference>
<evidence type="ECO:0000256" key="4">
    <source>
        <dbReference type="ARBA" id="ARBA00022989"/>
    </source>
</evidence>
<protein>
    <submittedName>
        <fullName evidence="11">Uncharacterized protein</fullName>
    </submittedName>
</protein>
<keyword evidence="6" id="KW-0675">Receptor</keyword>
<keyword evidence="3 8" id="KW-0812">Transmembrane</keyword>
<evidence type="ECO:0000256" key="2">
    <source>
        <dbReference type="ARBA" id="ARBA00022475"/>
    </source>
</evidence>
<dbReference type="SUPFAM" id="SSF53850">
    <property type="entry name" value="Periplasmic binding protein-like II"/>
    <property type="match status" value="1"/>
</dbReference>
<dbReference type="PANTHER" id="PTHR42643">
    <property type="entry name" value="IONOTROPIC RECEPTOR 20A-RELATED"/>
    <property type="match status" value="1"/>
</dbReference>
<keyword evidence="5 8" id="KW-0472">Membrane</keyword>
<dbReference type="Gene3D" id="1.10.287.70">
    <property type="match status" value="1"/>
</dbReference>
<accession>A0A6P4HXU1</accession>
<evidence type="ECO:0000256" key="6">
    <source>
        <dbReference type="ARBA" id="ARBA00023170"/>
    </source>
</evidence>
<dbReference type="Proteomes" id="UP001652661">
    <property type="component" value="Chromosome 2R"/>
</dbReference>
<dbReference type="InterPro" id="IPR052192">
    <property type="entry name" value="Insect_Ionotropic_Sensory_Rcpt"/>
</dbReference>
<feature type="chain" id="PRO_5047513298" evidence="9">
    <location>
        <begin position="17"/>
        <end position="563"/>
    </location>
</feature>
<dbReference type="GeneID" id="108070748"/>
<dbReference type="RefSeq" id="XP_017016834.2">
    <property type="nucleotide sequence ID" value="XM_017161345.2"/>
</dbReference>
<evidence type="ECO:0000256" key="1">
    <source>
        <dbReference type="ARBA" id="ARBA00004651"/>
    </source>
</evidence>
<evidence type="ECO:0000256" key="5">
    <source>
        <dbReference type="ARBA" id="ARBA00023136"/>
    </source>
</evidence>
<comment type="subcellular location">
    <subcellularLocation>
        <location evidence="1">Cell membrane</location>
        <topology evidence="1">Multi-pass membrane protein</topology>
    </subcellularLocation>
</comment>
<evidence type="ECO:0000313" key="11">
    <source>
        <dbReference type="RefSeq" id="XP_017016834.2"/>
    </source>
</evidence>
<keyword evidence="7" id="KW-0325">Glycoprotein</keyword>
<dbReference type="AlphaFoldDB" id="A0A6P4HXU1"/>
<keyword evidence="9" id="KW-0732">Signal</keyword>
<keyword evidence="2" id="KW-1003">Cell membrane</keyword>
<keyword evidence="10" id="KW-1185">Reference proteome</keyword>
<evidence type="ECO:0000256" key="8">
    <source>
        <dbReference type="SAM" id="Phobius"/>
    </source>
</evidence>
<reference evidence="11" key="2">
    <citation type="submission" date="2025-08" db="UniProtKB">
        <authorList>
            <consortium name="RefSeq"/>
        </authorList>
    </citation>
    <scope>IDENTIFICATION</scope>
    <source>
        <strain evidence="11">14028-0561.14</strain>
        <tissue evidence="11">Whole fly</tissue>
    </source>
</reference>
<dbReference type="OrthoDB" id="7969653at2759"/>
<keyword evidence="4 8" id="KW-1133">Transmembrane helix</keyword>
<dbReference type="GO" id="GO:0005886">
    <property type="term" value="C:plasma membrane"/>
    <property type="evidence" value="ECO:0007669"/>
    <property type="project" value="UniProtKB-SubCell"/>
</dbReference>